<evidence type="ECO:0000256" key="4">
    <source>
        <dbReference type="ARBA" id="ARBA00023316"/>
    </source>
</evidence>
<evidence type="ECO:0000256" key="5">
    <source>
        <dbReference type="SAM" id="MobiDB-lite"/>
    </source>
</evidence>
<feature type="compositionally biased region" description="Low complexity" evidence="5">
    <location>
        <begin position="143"/>
        <end position="159"/>
    </location>
</feature>
<dbReference type="Pfam" id="PF01510">
    <property type="entry name" value="Amidase_2"/>
    <property type="match status" value="1"/>
</dbReference>
<dbReference type="GO" id="GO:0009253">
    <property type="term" value="P:peptidoglycan catabolic process"/>
    <property type="evidence" value="ECO:0007669"/>
    <property type="project" value="InterPro"/>
</dbReference>
<sequence length="393" mass="41041">MAPVELVPIAVRPRHAARLIIAAMVVAAAAGCSHRRESMRPIFTSPASVAPAAPCTNCGSGGSARSGVVITPGASASGAGRVLSSDSDLPGPSGAVESTVPPLSEPTSTSKKSTLPEPAPKAEIGDVPDLRAYPTPSKTTRLKPPAGGTSSTSPSGKTPMLEGPAGASTDRKASGDGLRAASATVPVAGRIRRVSTSERLHPFLDETGENELYYPSKADRPWQYVVLHHSANHDGSLDSIDAEHRKVLGYDGCGYHFVIGNGTGSPDGRIEIAQRWARQKHGVHCRNARQSDIDEYGIGICLVGNLDKEPPTPRQVEAARALVGYLGDRYRIDASRIETHAEVAATQTVCPGRYFDMDAILGNGPSARAAEAPTPGPAAAGWRSSQSKSIRLN</sequence>
<dbReference type="KEGG" id="agv:OJF2_58460"/>
<comment type="catalytic activity">
    <reaction evidence="1">
        <text>Hydrolyzes the link between N-acetylmuramoyl residues and L-amino acid residues in certain cell-wall glycopeptides.</text>
        <dbReference type="EC" id="3.5.1.28"/>
    </reaction>
</comment>
<evidence type="ECO:0000256" key="3">
    <source>
        <dbReference type="ARBA" id="ARBA00022801"/>
    </source>
</evidence>
<accession>A0A5B9WAI4</accession>
<dbReference type="InterPro" id="IPR002502">
    <property type="entry name" value="Amidase_domain"/>
</dbReference>
<feature type="compositionally biased region" description="Polar residues" evidence="5">
    <location>
        <begin position="383"/>
        <end position="393"/>
    </location>
</feature>
<dbReference type="PANTHER" id="PTHR30417">
    <property type="entry name" value="N-ACETYLMURAMOYL-L-ALANINE AMIDASE AMID"/>
    <property type="match status" value="1"/>
</dbReference>
<feature type="region of interest" description="Disordered" evidence="5">
    <location>
        <begin position="77"/>
        <end position="181"/>
    </location>
</feature>
<dbReference type="EMBL" id="CP042997">
    <property type="protein sequence ID" value="QEH37259.1"/>
    <property type="molecule type" value="Genomic_DNA"/>
</dbReference>
<evidence type="ECO:0000256" key="2">
    <source>
        <dbReference type="ARBA" id="ARBA00011901"/>
    </source>
</evidence>
<feature type="region of interest" description="Disordered" evidence="5">
    <location>
        <begin position="366"/>
        <end position="393"/>
    </location>
</feature>
<dbReference type="PANTHER" id="PTHR30417:SF1">
    <property type="entry name" value="N-ACETYLMURAMOYL-L-ALANINE AMIDASE AMID"/>
    <property type="match status" value="1"/>
</dbReference>
<dbReference type="SMART" id="SM00701">
    <property type="entry name" value="PGRP"/>
    <property type="match status" value="1"/>
</dbReference>
<dbReference type="OrthoDB" id="9811296at2"/>
<evidence type="ECO:0000313" key="9">
    <source>
        <dbReference type="Proteomes" id="UP000324233"/>
    </source>
</evidence>
<feature type="domain" description="N-acetylmuramoyl-L-alanine amidase" evidence="6">
    <location>
        <begin position="210"/>
        <end position="352"/>
    </location>
</feature>
<gene>
    <name evidence="8" type="ORF">OJF2_58460</name>
</gene>
<keyword evidence="3" id="KW-0378">Hydrolase</keyword>
<evidence type="ECO:0000259" key="7">
    <source>
        <dbReference type="SMART" id="SM00701"/>
    </source>
</evidence>
<dbReference type="InterPro" id="IPR006619">
    <property type="entry name" value="PGRP_domain_met/bac"/>
</dbReference>
<dbReference type="AlphaFoldDB" id="A0A5B9WAI4"/>
<keyword evidence="4" id="KW-0961">Cell wall biogenesis/degradation</keyword>
<dbReference type="InterPro" id="IPR051206">
    <property type="entry name" value="NAMLAA_amidase_2"/>
</dbReference>
<dbReference type="GO" id="GO:0071555">
    <property type="term" value="P:cell wall organization"/>
    <property type="evidence" value="ECO:0007669"/>
    <property type="project" value="UniProtKB-KW"/>
</dbReference>
<evidence type="ECO:0000256" key="1">
    <source>
        <dbReference type="ARBA" id="ARBA00001561"/>
    </source>
</evidence>
<dbReference type="InterPro" id="IPR036505">
    <property type="entry name" value="Amidase/PGRP_sf"/>
</dbReference>
<dbReference type="SUPFAM" id="SSF55846">
    <property type="entry name" value="N-acetylmuramoyl-L-alanine amidase-like"/>
    <property type="match status" value="1"/>
</dbReference>
<protein>
    <recommendedName>
        <fullName evidence="2">N-acetylmuramoyl-L-alanine amidase</fullName>
        <ecNumber evidence="2">3.5.1.28</ecNumber>
    </recommendedName>
</protein>
<dbReference type="GO" id="GO:0008270">
    <property type="term" value="F:zinc ion binding"/>
    <property type="evidence" value="ECO:0007669"/>
    <property type="project" value="InterPro"/>
</dbReference>
<dbReference type="RefSeq" id="WP_148596844.1">
    <property type="nucleotide sequence ID" value="NZ_CP042997.1"/>
</dbReference>
<dbReference type="EC" id="3.5.1.28" evidence="2"/>
<evidence type="ECO:0000313" key="8">
    <source>
        <dbReference type="EMBL" id="QEH37259.1"/>
    </source>
</evidence>
<dbReference type="Gene3D" id="3.40.80.10">
    <property type="entry name" value="Peptidoglycan recognition protein-like"/>
    <property type="match status" value="1"/>
</dbReference>
<organism evidence="8 9">
    <name type="scientific">Aquisphaera giovannonii</name>
    <dbReference type="NCBI Taxonomy" id="406548"/>
    <lineage>
        <taxon>Bacteria</taxon>
        <taxon>Pseudomonadati</taxon>
        <taxon>Planctomycetota</taxon>
        <taxon>Planctomycetia</taxon>
        <taxon>Isosphaerales</taxon>
        <taxon>Isosphaeraceae</taxon>
        <taxon>Aquisphaera</taxon>
    </lineage>
</organism>
<evidence type="ECO:0000259" key="6">
    <source>
        <dbReference type="SMART" id="SM00644"/>
    </source>
</evidence>
<feature type="domain" description="Peptidoglycan recognition protein family" evidence="7">
    <location>
        <begin position="204"/>
        <end position="339"/>
    </location>
</feature>
<proteinExistence type="predicted"/>
<reference evidence="8 9" key="1">
    <citation type="submission" date="2019-08" db="EMBL/GenBank/DDBJ databases">
        <title>Deep-cultivation of Planctomycetes and their phenomic and genomic characterization uncovers novel biology.</title>
        <authorList>
            <person name="Wiegand S."/>
            <person name="Jogler M."/>
            <person name="Boedeker C."/>
            <person name="Pinto D."/>
            <person name="Vollmers J."/>
            <person name="Rivas-Marin E."/>
            <person name="Kohn T."/>
            <person name="Peeters S.H."/>
            <person name="Heuer A."/>
            <person name="Rast P."/>
            <person name="Oberbeckmann S."/>
            <person name="Bunk B."/>
            <person name="Jeske O."/>
            <person name="Meyerdierks A."/>
            <person name="Storesund J.E."/>
            <person name="Kallscheuer N."/>
            <person name="Luecker S."/>
            <person name="Lage O.M."/>
            <person name="Pohl T."/>
            <person name="Merkel B.J."/>
            <person name="Hornburger P."/>
            <person name="Mueller R.-W."/>
            <person name="Bruemmer F."/>
            <person name="Labrenz M."/>
            <person name="Spormann A.M."/>
            <person name="Op den Camp H."/>
            <person name="Overmann J."/>
            <person name="Amann R."/>
            <person name="Jetten M.S.M."/>
            <person name="Mascher T."/>
            <person name="Medema M.H."/>
            <person name="Devos D.P."/>
            <person name="Kaster A.-K."/>
            <person name="Ovreas L."/>
            <person name="Rohde M."/>
            <person name="Galperin M.Y."/>
            <person name="Jogler C."/>
        </authorList>
    </citation>
    <scope>NUCLEOTIDE SEQUENCE [LARGE SCALE GENOMIC DNA]</scope>
    <source>
        <strain evidence="8 9">OJF2</strain>
    </source>
</reference>
<dbReference type="GO" id="GO:0009254">
    <property type="term" value="P:peptidoglycan turnover"/>
    <property type="evidence" value="ECO:0007669"/>
    <property type="project" value="TreeGrafter"/>
</dbReference>
<keyword evidence="9" id="KW-1185">Reference proteome</keyword>
<feature type="compositionally biased region" description="Low complexity" evidence="5">
    <location>
        <begin position="367"/>
        <end position="380"/>
    </location>
</feature>
<dbReference type="GO" id="GO:0008745">
    <property type="term" value="F:N-acetylmuramoyl-L-alanine amidase activity"/>
    <property type="evidence" value="ECO:0007669"/>
    <property type="project" value="UniProtKB-EC"/>
</dbReference>
<dbReference type="Proteomes" id="UP000324233">
    <property type="component" value="Chromosome"/>
</dbReference>
<dbReference type="CDD" id="cd06583">
    <property type="entry name" value="PGRP"/>
    <property type="match status" value="1"/>
</dbReference>
<name>A0A5B9WAI4_9BACT</name>
<dbReference type="SMART" id="SM00644">
    <property type="entry name" value="Ami_2"/>
    <property type="match status" value="1"/>
</dbReference>